<keyword evidence="6 11" id="KW-0812">Transmembrane</keyword>
<keyword evidence="7" id="KW-0965">Cell junction</keyword>
<dbReference type="GeneID" id="110222986"/>
<dbReference type="KEGG" id="pcw:110222986"/>
<feature type="region of interest" description="Disordered" evidence="10">
    <location>
        <begin position="224"/>
        <end position="277"/>
    </location>
</feature>
<dbReference type="Pfam" id="PF00822">
    <property type="entry name" value="PMP22_Claudin"/>
    <property type="match status" value="1"/>
</dbReference>
<evidence type="ECO:0000256" key="4">
    <source>
        <dbReference type="ARBA" id="ARBA00022427"/>
    </source>
</evidence>
<keyword evidence="9 11" id="KW-0472">Membrane</keyword>
<dbReference type="GO" id="GO:0005886">
    <property type="term" value="C:plasma membrane"/>
    <property type="evidence" value="ECO:0007669"/>
    <property type="project" value="UniProtKB-SubCell"/>
</dbReference>
<dbReference type="GO" id="GO:0005923">
    <property type="term" value="C:bicellular tight junction"/>
    <property type="evidence" value="ECO:0007669"/>
    <property type="project" value="UniProtKB-SubCell"/>
</dbReference>
<evidence type="ECO:0000256" key="5">
    <source>
        <dbReference type="ARBA" id="ARBA00022475"/>
    </source>
</evidence>
<keyword evidence="5" id="KW-1003">Cell membrane</keyword>
<comment type="similarity">
    <text evidence="3">Belongs to the claudin family.</text>
</comment>
<organism evidence="12 13">
    <name type="scientific">Phascolarctos cinereus</name>
    <name type="common">Koala</name>
    <dbReference type="NCBI Taxonomy" id="38626"/>
    <lineage>
        <taxon>Eukaryota</taxon>
        <taxon>Metazoa</taxon>
        <taxon>Chordata</taxon>
        <taxon>Craniata</taxon>
        <taxon>Vertebrata</taxon>
        <taxon>Euteleostomi</taxon>
        <taxon>Mammalia</taxon>
        <taxon>Metatheria</taxon>
        <taxon>Diprotodontia</taxon>
        <taxon>Phascolarctidae</taxon>
        <taxon>Phascolarctos</taxon>
    </lineage>
</organism>
<evidence type="ECO:0000256" key="6">
    <source>
        <dbReference type="ARBA" id="ARBA00022692"/>
    </source>
</evidence>
<accession>A0A6P5LZR3</accession>
<feature type="transmembrane region" description="Helical" evidence="11">
    <location>
        <begin position="112"/>
        <end position="136"/>
    </location>
</feature>
<comment type="subcellular location">
    <subcellularLocation>
        <location evidence="1">Cell junction</location>
        <location evidence="1">Tight junction</location>
    </subcellularLocation>
    <subcellularLocation>
        <location evidence="2">Cell membrane</location>
        <topology evidence="2">Multi-pass membrane protein</topology>
    </subcellularLocation>
</comment>
<evidence type="ECO:0000313" key="12">
    <source>
        <dbReference type="Proteomes" id="UP000515140"/>
    </source>
</evidence>
<dbReference type="CTD" id="137075"/>
<feature type="compositionally biased region" description="Polar residues" evidence="10">
    <location>
        <begin position="266"/>
        <end position="277"/>
    </location>
</feature>
<evidence type="ECO:0000256" key="1">
    <source>
        <dbReference type="ARBA" id="ARBA00004435"/>
    </source>
</evidence>
<feature type="transmembrane region" description="Helical" evidence="11">
    <location>
        <begin position="79"/>
        <end position="100"/>
    </location>
</feature>
<protein>
    <submittedName>
        <fullName evidence="13">Claudin-23</fullName>
    </submittedName>
</protein>
<dbReference type="Proteomes" id="UP000515140">
    <property type="component" value="Unplaced"/>
</dbReference>
<dbReference type="AlphaFoldDB" id="A0A6P5LZR3"/>
<evidence type="ECO:0000256" key="9">
    <source>
        <dbReference type="ARBA" id="ARBA00023136"/>
    </source>
</evidence>
<evidence type="ECO:0000256" key="10">
    <source>
        <dbReference type="SAM" id="MobiDB-lite"/>
    </source>
</evidence>
<dbReference type="InterPro" id="IPR006187">
    <property type="entry name" value="Claudin"/>
</dbReference>
<dbReference type="FunCoup" id="A0A6P5LZR3">
    <property type="interactions" value="366"/>
</dbReference>
<dbReference type="Gene3D" id="1.20.140.150">
    <property type="match status" value="1"/>
</dbReference>
<dbReference type="InParanoid" id="A0A6P5LZR3"/>
<keyword evidence="8 11" id="KW-1133">Transmembrane helix</keyword>
<dbReference type="PANTHER" id="PTHR12002">
    <property type="entry name" value="CLAUDIN"/>
    <property type="match status" value="1"/>
</dbReference>
<name>A0A6P5LZR3_PHACI</name>
<dbReference type="PRINTS" id="PR01077">
    <property type="entry name" value="CLAUDIN"/>
</dbReference>
<reference evidence="13" key="1">
    <citation type="submission" date="2025-08" db="UniProtKB">
        <authorList>
            <consortium name="RefSeq"/>
        </authorList>
    </citation>
    <scope>IDENTIFICATION</scope>
    <source>
        <tissue evidence="13">Spleen</tissue>
    </source>
</reference>
<evidence type="ECO:0000256" key="7">
    <source>
        <dbReference type="ARBA" id="ARBA00022949"/>
    </source>
</evidence>
<dbReference type="RefSeq" id="XP_020863975.1">
    <property type="nucleotide sequence ID" value="XM_021008316.1"/>
</dbReference>
<sequence>MRTPVVMTLGLVLVPCGLLLCLICTLTPGWRQKTGFLDQPVDVVVTQGLWDTCREQSSQVRLCGIPDQLGYYTAEPVQAARALTITGLATSAVGLLMASLGVRCWRRTPRAWLAGASGLVLFVAGLLGLIPVAWYTHVLQNRTVLPAEPSPVQLRVGYSVVLGFLGSCLLLVGGFSLALSFALVCEECARRRKAYPSPRHSSLNTVPIQWPEAPTFPSILSQRTQGRLQPQGGPKPRVGFRMPRPAAYTNPEDVLKGEESSGPHPGSTSTLPCDSDL</sequence>
<keyword evidence="4" id="KW-0796">Tight junction</keyword>
<dbReference type="InterPro" id="IPR004031">
    <property type="entry name" value="PMP22/EMP/MP20/Claudin"/>
</dbReference>
<evidence type="ECO:0000313" key="13">
    <source>
        <dbReference type="RefSeq" id="XP_020863975.1"/>
    </source>
</evidence>
<dbReference type="GO" id="GO:0005198">
    <property type="term" value="F:structural molecule activity"/>
    <property type="evidence" value="ECO:0007669"/>
    <property type="project" value="InterPro"/>
</dbReference>
<evidence type="ECO:0000256" key="2">
    <source>
        <dbReference type="ARBA" id="ARBA00004651"/>
    </source>
</evidence>
<evidence type="ECO:0000256" key="11">
    <source>
        <dbReference type="SAM" id="Phobius"/>
    </source>
</evidence>
<keyword evidence="12" id="KW-1185">Reference proteome</keyword>
<evidence type="ECO:0000256" key="8">
    <source>
        <dbReference type="ARBA" id="ARBA00022989"/>
    </source>
</evidence>
<proteinExistence type="inferred from homology"/>
<gene>
    <name evidence="13" type="primary">CLDN23</name>
</gene>
<evidence type="ECO:0000256" key="3">
    <source>
        <dbReference type="ARBA" id="ARBA00008295"/>
    </source>
</evidence>
<feature type="transmembrane region" description="Helical" evidence="11">
    <location>
        <begin position="156"/>
        <end position="184"/>
    </location>
</feature>